<keyword evidence="3 8" id="KW-0812">Transmembrane</keyword>
<evidence type="ECO:0000256" key="8">
    <source>
        <dbReference type="SAM" id="Phobius"/>
    </source>
</evidence>
<evidence type="ECO:0000313" key="10">
    <source>
        <dbReference type="EMBL" id="JAU33320.1"/>
    </source>
</evidence>
<gene>
    <name evidence="10" type="ORF">LC_TR4617_c0_g1_i1_g.16576</name>
</gene>
<dbReference type="InterPro" id="IPR013057">
    <property type="entry name" value="AA_transpt_TM"/>
</dbReference>
<feature type="transmembrane region" description="Helical" evidence="8">
    <location>
        <begin position="292"/>
        <end position="315"/>
    </location>
</feature>
<evidence type="ECO:0000256" key="5">
    <source>
        <dbReference type="ARBA" id="ARBA00022989"/>
    </source>
</evidence>
<organism evidence="10">
    <name type="scientific">Noccaea caerulescens</name>
    <name type="common">Alpine penny-cress</name>
    <name type="synonym">Thlaspi caerulescens</name>
    <dbReference type="NCBI Taxonomy" id="107243"/>
    <lineage>
        <taxon>Eukaryota</taxon>
        <taxon>Viridiplantae</taxon>
        <taxon>Streptophyta</taxon>
        <taxon>Embryophyta</taxon>
        <taxon>Tracheophyta</taxon>
        <taxon>Spermatophyta</taxon>
        <taxon>Magnoliopsida</taxon>
        <taxon>eudicotyledons</taxon>
        <taxon>Gunneridae</taxon>
        <taxon>Pentapetalae</taxon>
        <taxon>rosids</taxon>
        <taxon>malvids</taxon>
        <taxon>Brassicales</taxon>
        <taxon>Brassicaceae</taxon>
        <taxon>Coluteocarpeae</taxon>
        <taxon>Noccaea</taxon>
    </lineage>
</organism>
<keyword evidence="2" id="KW-0813">Transport</keyword>
<evidence type="ECO:0000256" key="2">
    <source>
        <dbReference type="ARBA" id="ARBA00022448"/>
    </source>
</evidence>
<evidence type="ECO:0000256" key="6">
    <source>
        <dbReference type="ARBA" id="ARBA00023136"/>
    </source>
</evidence>
<evidence type="ECO:0000256" key="1">
    <source>
        <dbReference type="ARBA" id="ARBA00004370"/>
    </source>
</evidence>
<feature type="region of interest" description="Disordered" evidence="7">
    <location>
        <begin position="1"/>
        <end position="41"/>
    </location>
</feature>
<feature type="domain" description="Amino acid transporter transmembrane" evidence="9">
    <location>
        <begin position="60"/>
        <end position="462"/>
    </location>
</feature>
<feature type="transmembrane region" description="Helical" evidence="8">
    <location>
        <begin position="63"/>
        <end position="86"/>
    </location>
</feature>
<accession>A0A1J3ET12</accession>
<sequence>MSKKVSAKSFDLESQESGDSPLFMSPTLSKNPQPLSGDNNGGDGGRIPVEEWLPITESRNGNIYTATFHLLCSGFGFQVLLLPAAFSALGWVWGMIILTVGFAWKLYTIWLLVHLHEAVHGIRFSRYLRLAIASFGVKLGKLLGIFPVMYLSGGACSILVITGGKTIKQLLHIMFEDETVPLTTVQCFIIFSCLAVVMSQFPNLNSLFGLSLIGCVMAVAYSTAIWILPLTCDPQRNQNSVSYATTDTSFANIFNAIGLIALAFRGNNLVLEIQGTLPSDSKNPSSKTMWRAVVISHVLIAIFMFPFSIVVYWAYGDKIPATGGPIGSYLKLYEQDFSSKRVACFIHLTFIFNCLCSYPINLMPACDNAEMVYTTKRQKPCSFFVRRMLRVFLGLVCFFVAVGFSFLPYLAVLIGAIALLVTFAYPCFMWISIKQPHRKSPMWFLNVLVGSLGASLSVLLIVASALRLADKGLHANFFKP</sequence>
<dbReference type="Pfam" id="PF01490">
    <property type="entry name" value="Aa_trans"/>
    <property type="match status" value="1"/>
</dbReference>
<feature type="transmembrane region" description="Helical" evidence="8">
    <location>
        <begin position="345"/>
        <end position="366"/>
    </location>
</feature>
<feature type="transmembrane region" description="Helical" evidence="8">
    <location>
        <begin position="149"/>
        <end position="167"/>
    </location>
</feature>
<keyword evidence="5 8" id="KW-1133">Transmembrane helix</keyword>
<evidence type="ECO:0000256" key="4">
    <source>
        <dbReference type="ARBA" id="ARBA00022970"/>
    </source>
</evidence>
<protein>
    <submittedName>
        <fullName evidence="10">Lysine histidine transporter-like 7</fullName>
    </submittedName>
</protein>
<dbReference type="EMBL" id="GEVK01019512">
    <property type="protein sequence ID" value="JAU33320.1"/>
    <property type="molecule type" value="Transcribed_RNA"/>
</dbReference>
<feature type="transmembrane region" description="Helical" evidence="8">
    <location>
        <begin position="92"/>
        <end position="115"/>
    </location>
</feature>
<dbReference type="AlphaFoldDB" id="A0A1J3ET12"/>
<keyword evidence="4" id="KW-0029">Amino-acid transport</keyword>
<feature type="transmembrane region" description="Helical" evidence="8">
    <location>
        <begin position="179"/>
        <end position="201"/>
    </location>
</feature>
<proteinExistence type="predicted"/>
<name>A0A1J3ET12_NOCCA</name>
<dbReference type="PANTHER" id="PTHR48017">
    <property type="entry name" value="OS05G0424000 PROTEIN-RELATED"/>
    <property type="match status" value="1"/>
</dbReference>
<comment type="subcellular location">
    <subcellularLocation>
        <location evidence="1">Membrane</location>
    </subcellularLocation>
</comment>
<evidence type="ECO:0000256" key="3">
    <source>
        <dbReference type="ARBA" id="ARBA00022692"/>
    </source>
</evidence>
<feature type="compositionally biased region" description="Polar residues" evidence="7">
    <location>
        <begin position="26"/>
        <end position="38"/>
    </location>
</feature>
<dbReference type="GO" id="GO:0016020">
    <property type="term" value="C:membrane"/>
    <property type="evidence" value="ECO:0007669"/>
    <property type="project" value="UniProtKB-SubCell"/>
</dbReference>
<feature type="transmembrane region" description="Helical" evidence="8">
    <location>
        <begin position="207"/>
        <end position="228"/>
    </location>
</feature>
<feature type="transmembrane region" description="Helical" evidence="8">
    <location>
        <begin position="412"/>
        <end position="431"/>
    </location>
</feature>
<dbReference type="GO" id="GO:0006865">
    <property type="term" value="P:amino acid transport"/>
    <property type="evidence" value="ECO:0007669"/>
    <property type="project" value="UniProtKB-KW"/>
</dbReference>
<keyword evidence="6 8" id="KW-0472">Membrane</keyword>
<evidence type="ECO:0000259" key="9">
    <source>
        <dbReference type="Pfam" id="PF01490"/>
    </source>
</evidence>
<reference evidence="10" key="1">
    <citation type="submission" date="2016-07" db="EMBL/GenBank/DDBJ databases">
        <title>De novo transcriptome assembly of four accessions of the metal hyperaccumulator plant Noccaea caerulescens.</title>
        <authorList>
            <person name="Blande D."/>
            <person name="Halimaa P."/>
            <person name="Tervahauta A.I."/>
            <person name="Aarts M.G."/>
            <person name="Karenlampi S.O."/>
        </authorList>
    </citation>
    <scope>NUCLEOTIDE SEQUENCE</scope>
</reference>
<feature type="transmembrane region" description="Helical" evidence="8">
    <location>
        <begin position="443"/>
        <end position="466"/>
    </location>
</feature>
<feature type="transmembrane region" description="Helical" evidence="8">
    <location>
        <begin position="387"/>
        <end position="406"/>
    </location>
</feature>
<evidence type="ECO:0000256" key="7">
    <source>
        <dbReference type="SAM" id="MobiDB-lite"/>
    </source>
</evidence>